<dbReference type="Proteomes" id="UP000831701">
    <property type="component" value="Chromosome 6"/>
</dbReference>
<proteinExistence type="predicted"/>
<reference evidence="1" key="1">
    <citation type="submission" date="2022-04" db="EMBL/GenBank/DDBJ databases">
        <title>Jade perch genome.</title>
        <authorList>
            <person name="Chao B."/>
        </authorList>
    </citation>
    <scope>NUCLEOTIDE SEQUENCE</scope>
    <source>
        <strain evidence="1">CB-2022</strain>
    </source>
</reference>
<name>A0ACB8WU45_9TELE</name>
<gene>
    <name evidence="1" type="ORF">L3Q82_023805</name>
</gene>
<protein>
    <submittedName>
        <fullName evidence="1">Uncharacterized protein</fullName>
    </submittedName>
</protein>
<feature type="non-terminal residue" evidence="1">
    <location>
        <position position="1"/>
    </location>
</feature>
<dbReference type="EMBL" id="CM041536">
    <property type="protein sequence ID" value="KAI3371170.1"/>
    <property type="molecule type" value="Genomic_DNA"/>
</dbReference>
<organism evidence="1 2">
    <name type="scientific">Scortum barcoo</name>
    <name type="common">barcoo grunter</name>
    <dbReference type="NCBI Taxonomy" id="214431"/>
    <lineage>
        <taxon>Eukaryota</taxon>
        <taxon>Metazoa</taxon>
        <taxon>Chordata</taxon>
        <taxon>Craniata</taxon>
        <taxon>Vertebrata</taxon>
        <taxon>Euteleostomi</taxon>
        <taxon>Actinopterygii</taxon>
        <taxon>Neopterygii</taxon>
        <taxon>Teleostei</taxon>
        <taxon>Neoteleostei</taxon>
        <taxon>Acanthomorphata</taxon>
        <taxon>Eupercaria</taxon>
        <taxon>Centrarchiformes</taxon>
        <taxon>Terapontoidei</taxon>
        <taxon>Terapontidae</taxon>
        <taxon>Scortum</taxon>
    </lineage>
</organism>
<comment type="caution">
    <text evidence="1">The sequence shown here is derived from an EMBL/GenBank/DDBJ whole genome shotgun (WGS) entry which is preliminary data.</text>
</comment>
<evidence type="ECO:0000313" key="1">
    <source>
        <dbReference type="EMBL" id="KAI3371170.1"/>
    </source>
</evidence>
<accession>A0ACB8WU45</accession>
<evidence type="ECO:0000313" key="2">
    <source>
        <dbReference type="Proteomes" id="UP000831701"/>
    </source>
</evidence>
<sequence>QFVCYICFRHLLTFCAFAAAVKADDELDIDGAVEEDIGKSRDGSRTDDEVVQREEEAIQLDGLNAAQIKELREKSEKHVFQAEVNRMMKLIINSLYKNKEIFLRELISNASDALDKIRLLSLTNEDAMASNEELTIKIKSDKEKNMLHITDTGIGMTKEELVKNLGTIAKSGTSEFLNKMTEMQSEGQSTSELIGQFGVGFYSAFLVADKVIVTSKHNNDTQQIWESDSNQFSVIEDPRGNTLGRGGTTITLVLKEEASDYLELETIKNLVKKYSQFINFPIYVWASKTETVEEPIEEDAEAAEDSEKEAAEDEAEVEEEEEDKDKPKTKKVEKTVWDWELMNDIKPIWQRPAKEVEEDEYKAFYKTFSKDSDDPLTHIHFMAEGEVTFKSILFVPTAAPRGLFDEYGSKKNDYIKLFVRRVFITDDFNDMMPKYLNFIKGVVDSDDLPLNVSRETLQQHKLLKVIRKKLVRKTLDMIKKIAEDVYNDKFWKEFGTNIKLGVIEDHSNRTRLAKLLRFQTSNSETALASLEEYVERMKEKQDKIYFMAGTSRKEAESSPFVERLLKKGYEVIYLTEPVDEYCIQALPEFDGKRFQNVAKEGVKFDESDKAKEKREALEKEFEPLTTWLKDKALKDKIEKAVLSQRLTNSPCALVASQYGWSGNMERIMKAQAYQTGKDISTNYYASQKKTLEINPKHPLIKQMLNRVNSDAEDQTASDLAVVLFETATLRSGYQLADTKAYGDRIERMLRLSMNVGLDEQASQCQLLYYFKNICIENVSVSACTYCGCVYIKNDVTLPQIEEEPEEEPEEAEEAAEDDSEDKDEIVDEEDDEETQTGFVHIHRLITGMSIEIPEGLTELLQSFTVEVLRNQPRDLLEFALQYFTQLKESETKEASFGNDQNSAPRPGKAVNFIDEAMQIDSENGEEEDDDDEEFIVCAEAFNPDEDEEEKEPWAIIRLFNLQVTHPKTDEQRQRLQEACRDILLFKNLDPEEMSQVLDAMFEKFCTEGEHIIDQDDDGDNFYVIESGTFNIFVKVDGTEKQVGCYDNRGSFGELALMYNTPRAATIIATSPGALWCLDRLTFRRIIVKNNAKKRKLYEAFIETLPLLTSLELSERMKVVDVLSTKVYNDSQQIIAQGDLADCFYIVESGQVRITMKRSRTKKDHEEEEVDIATCSRGQYFGELALVTNKPRAASAYAVGSVKCLVMDVKAFERLLGPCMDIMKRNIANYEEQLVSLFGSSTEIEQQSA</sequence>
<keyword evidence="2" id="KW-1185">Reference proteome</keyword>